<dbReference type="STRING" id="180498.A0A067L3P2"/>
<feature type="region of interest" description="Disordered" evidence="1">
    <location>
        <begin position="401"/>
        <end position="422"/>
    </location>
</feature>
<name>A0A067L3P2_JATCU</name>
<protein>
    <recommendedName>
        <fullName evidence="2">U1-type domain-containing protein</fullName>
    </recommendedName>
</protein>
<dbReference type="Proteomes" id="UP000027138">
    <property type="component" value="Unassembled WGS sequence"/>
</dbReference>
<evidence type="ECO:0000313" key="3">
    <source>
        <dbReference type="EMBL" id="KDP38694.1"/>
    </source>
</evidence>
<dbReference type="PANTHER" id="PTHR47487:SF8">
    <property type="entry name" value="OS08G0270900 PROTEIN"/>
    <property type="match status" value="1"/>
</dbReference>
<dbReference type="InterPro" id="IPR036236">
    <property type="entry name" value="Znf_C2H2_sf"/>
</dbReference>
<dbReference type="Gene3D" id="3.30.160.60">
    <property type="entry name" value="Classic Zinc Finger"/>
    <property type="match status" value="2"/>
</dbReference>
<dbReference type="InterPro" id="IPR003604">
    <property type="entry name" value="Matrin/U1-like-C_Znf_C2H2"/>
</dbReference>
<dbReference type="PANTHER" id="PTHR47487">
    <property type="entry name" value="OS06G0651300 PROTEIN-RELATED"/>
    <property type="match status" value="1"/>
</dbReference>
<proteinExistence type="predicted"/>
<evidence type="ECO:0000259" key="2">
    <source>
        <dbReference type="SMART" id="SM00451"/>
    </source>
</evidence>
<feature type="region of interest" description="Disordered" evidence="1">
    <location>
        <begin position="290"/>
        <end position="318"/>
    </location>
</feature>
<accession>A0A067L3P2</accession>
<dbReference type="GO" id="GO:0003676">
    <property type="term" value="F:nucleic acid binding"/>
    <property type="evidence" value="ECO:0007669"/>
    <property type="project" value="InterPro"/>
</dbReference>
<feature type="compositionally biased region" description="Basic and acidic residues" evidence="1">
    <location>
        <begin position="410"/>
        <end position="422"/>
    </location>
</feature>
<gene>
    <name evidence="3" type="ORF">JCGZ_04047</name>
</gene>
<evidence type="ECO:0000313" key="4">
    <source>
        <dbReference type="Proteomes" id="UP000027138"/>
    </source>
</evidence>
<dbReference type="Pfam" id="PF12874">
    <property type="entry name" value="zf-met"/>
    <property type="match status" value="2"/>
</dbReference>
<dbReference type="GO" id="GO:0008270">
    <property type="term" value="F:zinc ion binding"/>
    <property type="evidence" value="ECO:0007669"/>
    <property type="project" value="InterPro"/>
</dbReference>
<dbReference type="SMART" id="SM00451">
    <property type="entry name" value="ZnF_U1"/>
    <property type="match status" value="2"/>
</dbReference>
<reference evidence="3 4" key="1">
    <citation type="journal article" date="2014" name="PLoS ONE">
        <title>Global Analysis of Gene Expression Profiles in Physic Nut (Jatropha curcas L.) Seedlings Exposed to Salt Stress.</title>
        <authorList>
            <person name="Zhang L."/>
            <person name="Zhang C."/>
            <person name="Wu P."/>
            <person name="Chen Y."/>
            <person name="Li M."/>
            <person name="Jiang H."/>
            <person name="Wu G."/>
        </authorList>
    </citation>
    <scope>NUCLEOTIDE SEQUENCE [LARGE SCALE GENOMIC DNA]</scope>
    <source>
        <strain evidence="4">cv. GZQX0401</strain>
        <tissue evidence="3">Young leaves</tissue>
    </source>
</reference>
<sequence>MEFKFRAVDGRPRFTYESSSTTAGYFSEQEFRAAYTNILNPELMRNEMLQREIKKERIREEIITGEIVRRRMLEAEVRRELMMEREMAMRAGIEGGLSFEERLTMGIRPRVSCSLNDQFYNRRLEMRPPFPARGVFDQWLQPPRLSEALVAPDVKPASEYNQSRLIVLAKPDPNLCRAKRKAATIPAGDAGELCLAGLKKKPKEEWSCALCQVSATSENGLNEHLRGKKHKAKEARLRATKMAKNLSALQLPKKTAKPAELTIGVSCTELEAKVEESLQVIKSNYTEKKIGNEKDSGKKNEKQLKQKNKGATSVKKDVAAKLQREKRTEEFRKKKKFKFWCEECHVGAYSTMVMEAHKMGKKHADRLRKLDQNGKTVLGNASMESSKADRKAKNDIIVADKANENLTDNSIKKESKNKNCCR</sequence>
<dbReference type="AlphaFoldDB" id="A0A067L3P2"/>
<feature type="domain" description="U1-type" evidence="2">
    <location>
        <begin position="336"/>
        <end position="370"/>
    </location>
</feature>
<dbReference type="EMBL" id="KK914358">
    <property type="protein sequence ID" value="KDP38694.1"/>
    <property type="molecule type" value="Genomic_DNA"/>
</dbReference>
<evidence type="ECO:0000256" key="1">
    <source>
        <dbReference type="SAM" id="MobiDB-lite"/>
    </source>
</evidence>
<keyword evidence="4" id="KW-1185">Reference proteome</keyword>
<feature type="domain" description="U1-type" evidence="2">
    <location>
        <begin position="203"/>
        <end position="237"/>
    </location>
</feature>
<dbReference type="OrthoDB" id="10009287at2759"/>
<dbReference type="SUPFAM" id="SSF57667">
    <property type="entry name" value="beta-beta-alpha zinc fingers"/>
    <property type="match status" value="2"/>
</dbReference>
<dbReference type="InterPro" id="IPR013087">
    <property type="entry name" value="Znf_C2H2_type"/>
</dbReference>
<feature type="compositionally biased region" description="Basic and acidic residues" evidence="1">
    <location>
        <begin position="290"/>
        <end position="304"/>
    </location>
</feature>
<organism evidence="3 4">
    <name type="scientific">Jatropha curcas</name>
    <name type="common">Barbados nut</name>
    <dbReference type="NCBI Taxonomy" id="180498"/>
    <lineage>
        <taxon>Eukaryota</taxon>
        <taxon>Viridiplantae</taxon>
        <taxon>Streptophyta</taxon>
        <taxon>Embryophyta</taxon>
        <taxon>Tracheophyta</taxon>
        <taxon>Spermatophyta</taxon>
        <taxon>Magnoliopsida</taxon>
        <taxon>eudicotyledons</taxon>
        <taxon>Gunneridae</taxon>
        <taxon>Pentapetalae</taxon>
        <taxon>rosids</taxon>
        <taxon>fabids</taxon>
        <taxon>Malpighiales</taxon>
        <taxon>Euphorbiaceae</taxon>
        <taxon>Crotonoideae</taxon>
        <taxon>Jatropheae</taxon>
        <taxon>Jatropha</taxon>
    </lineage>
</organism>